<sequence length="605" mass="68190">MQITDAKVIAGRLSKVRDIMKSEGVDIYVVVTGDYHISEYAGDYFKEREFITGFTGSAGTAVITQDDARLFTDGRYFVQAEKQIEGTGFSLMRVGAPGVMNVAQYCESIVKDGMSMGFDGRTMPAEEGIELSDICKKAGAGCLYDFDAIENIYEDRAEFPHSKAFYLDEEYSGESIISKLSRIRKYMDNKNADIHIMATLDDICWTFNIRGCDVECNPVIMAYSVITKDEAYIYTDKDRFDDKTLAKFGEACVEVLPYDSIYEDITRMNGKVLIDKRRVNMRIYQLIQSGRDVEAVLSDNPAMLFKAIKNETEIRNLYSVHVDDGVAVTKFIFWLKKNVASGNITEADAAAYLDNLRSNIKDYIELSFDTISAYNANAAMMHYHADETNAAVLKPEGMLLVDSGGQYMRGTTDITRTIALGPVTDEMKMYYTLTLKGMLSLANAKFLKGCNGFSLDILARAPLWNVGMDYRCGTGHGIGYLLNVHESPNGFRWKHNPGKNDLAVIEEGMVTSDEPGVYIEGRFGIRIENEIVCQKDFDNEYGTFLKFDMLTVVPIDLELVDVNYLDDVDIERLNKYQERVYKTLESYFDGEEKNMLREATRPVGV</sequence>
<evidence type="ECO:0000313" key="7">
    <source>
        <dbReference type="EMBL" id="CUQ76901.1"/>
    </source>
</evidence>
<dbReference type="Pfam" id="PF01321">
    <property type="entry name" value="Creatinase_N"/>
    <property type="match status" value="1"/>
</dbReference>
<dbReference type="AlphaFoldDB" id="A0A174YYR1"/>
<feature type="domain" description="Peptidase M24 C-terminal" evidence="6">
    <location>
        <begin position="544"/>
        <end position="603"/>
    </location>
</feature>
<dbReference type="Proteomes" id="UP000481964">
    <property type="component" value="Unassembled WGS sequence"/>
</dbReference>
<gene>
    <name evidence="7" type="primary">pepQ</name>
    <name evidence="7" type="ORF">ERS852490_01303</name>
    <name evidence="8" type="ORF">GKE48_02325</name>
</gene>
<keyword evidence="7" id="KW-0645">Protease</keyword>
<evidence type="ECO:0000259" key="4">
    <source>
        <dbReference type="Pfam" id="PF00557"/>
    </source>
</evidence>
<proteinExistence type="inferred from homology"/>
<dbReference type="InterPro" id="IPR032416">
    <property type="entry name" value="Peptidase_M24_C"/>
</dbReference>
<dbReference type="InterPro" id="IPR036005">
    <property type="entry name" value="Creatinase/aminopeptidase-like"/>
</dbReference>
<dbReference type="GO" id="GO:0005737">
    <property type="term" value="C:cytoplasm"/>
    <property type="evidence" value="ECO:0007669"/>
    <property type="project" value="UniProtKB-ARBA"/>
</dbReference>
<dbReference type="SUPFAM" id="SSF53092">
    <property type="entry name" value="Creatinase/prolidase N-terminal domain"/>
    <property type="match status" value="1"/>
</dbReference>
<dbReference type="FunFam" id="3.90.230.10:FF:000009">
    <property type="entry name" value="xaa-Pro aminopeptidase 2"/>
    <property type="match status" value="1"/>
</dbReference>
<dbReference type="Gene3D" id="3.90.230.10">
    <property type="entry name" value="Creatinase/methionine aminopeptidase superfamily"/>
    <property type="match status" value="1"/>
</dbReference>
<evidence type="ECO:0000256" key="2">
    <source>
        <dbReference type="ARBA" id="ARBA00022723"/>
    </source>
</evidence>
<dbReference type="Pfam" id="PF00557">
    <property type="entry name" value="Peptidase_M24"/>
    <property type="match status" value="1"/>
</dbReference>
<feature type="domain" description="Peptidase M24" evidence="4">
    <location>
        <begin position="326"/>
        <end position="534"/>
    </location>
</feature>
<accession>A0A174YYR1</accession>
<dbReference type="Gene3D" id="3.40.350.10">
    <property type="entry name" value="Creatinase/prolidase N-terminal domain"/>
    <property type="match status" value="2"/>
</dbReference>
<dbReference type="InterPro" id="IPR000994">
    <property type="entry name" value="Pept_M24"/>
</dbReference>
<evidence type="ECO:0000256" key="3">
    <source>
        <dbReference type="ARBA" id="ARBA00022801"/>
    </source>
</evidence>
<dbReference type="Pfam" id="PF16188">
    <property type="entry name" value="Peptidase_M24_C"/>
    <property type="match status" value="1"/>
</dbReference>
<dbReference type="GO" id="GO:0046872">
    <property type="term" value="F:metal ion binding"/>
    <property type="evidence" value="ECO:0007669"/>
    <property type="project" value="UniProtKB-KW"/>
</dbReference>
<dbReference type="InterPro" id="IPR029149">
    <property type="entry name" value="Creatin/AminoP/Spt16_N"/>
</dbReference>
<dbReference type="GO" id="GO:0070006">
    <property type="term" value="F:metalloaminopeptidase activity"/>
    <property type="evidence" value="ECO:0007669"/>
    <property type="project" value="InterPro"/>
</dbReference>
<dbReference type="InterPro" id="IPR050422">
    <property type="entry name" value="X-Pro_aminopeptidase_P"/>
</dbReference>
<dbReference type="Pfam" id="PF16189">
    <property type="entry name" value="Creatinase_N_2"/>
    <property type="match status" value="1"/>
</dbReference>
<dbReference type="InterPro" id="IPR033740">
    <property type="entry name" value="Pept_M24B"/>
</dbReference>
<evidence type="ECO:0000259" key="6">
    <source>
        <dbReference type="Pfam" id="PF16188"/>
    </source>
</evidence>
<dbReference type="RefSeq" id="WP_055215428.1">
    <property type="nucleotide sequence ID" value="NZ_CZBU01000003.1"/>
</dbReference>
<dbReference type="PANTHER" id="PTHR43763">
    <property type="entry name" value="XAA-PRO AMINOPEPTIDASE 1"/>
    <property type="match status" value="1"/>
</dbReference>
<reference evidence="8 10" key="2">
    <citation type="journal article" date="2019" name="Nat. Med.">
        <title>A library of human gut bacterial isolates paired with longitudinal multiomics data enables mechanistic microbiome research.</title>
        <authorList>
            <person name="Poyet M."/>
            <person name="Groussin M."/>
            <person name="Gibbons S.M."/>
            <person name="Avila-Pacheco J."/>
            <person name="Jiang X."/>
            <person name="Kearney S.M."/>
            <person name="Perrotta A.R."/>
            <person name="Berdy B."/>
            <person name="Zhao S."/>
            <person name="Lieberman T.D."/>
            <person name="Swanson P.K."/>
            <person name="Smith M."/>
            <person name="Roesemann S."/>
            <person name="Alexander J.E."/>
            <person name="Rich S.A."/>
            <person name="Livny J."/>
            <person name="Vlamakis H."/>
            <person name="Clish C."/>
            <person name="Bullock K."/>
            <person name="Deik A."/>
            <person name="Scott J."/>
            <person name="Pierce K.A."/>
            <person name="Xavier R.J."/>
            <person name="Alm E.J."/>
        </authorList>
    </citation>
    <scope>NUCLEOTIDE SEQUENCE [LARGE SCALE GENOMIC DNA]</scope>
    <source>
        <strain evidence="8 10">BIOML-A1</strain>
    </source>
</reference>
<name>A0A174YYR1_9FIRM</name>
<evidence type="ECO:0000259" key="5">
    <source>
        <dbReference type="Pfam" id="PF01321"/>
    </source>
</evidence>
<organism evidence="7 9">
    <name type="scientific">Lachnospira eligens</name>
    <dbReference type="NCBI Taxonomy" id="39485"/>
    <lineage>
        <taxon>Bacteria</taxon>
        <taxon>Bacillati</taxon>
        <taxon>Bacillota</taxon>
        <taxon>Clostridia</taxon>
        <taxon>Lachnospirales</taxon>
        <taxon>Lachnospiraceae</taxon>
        <taxon>Lachnospira</taxon>
    </lineage>
</organism>
<feature type="domain" description="Creatinase N-terminal" evidence="5">
    <location>
        <begin position="12"/>
        <end position="135"/>
    </location>
</feature>
<evidence type="ECO:0000313" key="8">
    <source>
        <dbReference type="EMBL" id="MSC56291.1"/>
    </source>
</evidence>
<dbReference type="SUPFAM" id="SSF55920">
    <property type="entry name" value="Creatinase/aminopeptidase"/>
    <property type="match status" value="1"/>
</dbReference>
<dbReference type="EMBL" id="WKRD01000002">
    <property type="protein sequence ID" value="MSC56291.1"/>
    <property type="molecule type" value="Genomic_DNA"/>
</dbReference>
<dbReference type="EC" id="3.4.13.9" evidence="7"/>
<protein>
    <submittedName>
        <fullName evidence="8">M24 family metallopeptidase</fullName>
    </submittedName>
    <submittedName>
        <fullName evidence="7">Xaa-Pro dipeptidase</fullName>
        <ecNumber evidence="7">3.4.13.9</ecNumber>
    </submittedName>
</protein>
<dbReference type="Proteomes" id="UP000095621">
    <property type="component" value="Unassembled WGS sequence"/>
</dbReference>
<keyword evidence="7" id="KW-0224">Dipeptidase</keyword>
<keyword evidence="3 7" id="KW-0378">Hydrolase</keyword>
<dbReference type="InterPro" id="IPR000587">
    <property type="entry name" value="Creatinase_N"/>
</dbReference>
<dbReference type="CDD" id="cd01085">
    <property type="entry name" value="APP"/>
    <property type="match status" value="1"/>
</dbReference>
<evidence type="ECO:0000313" key="10">
    <source>
        <dbReference type="Proteomes" id="UP000481964"/>
    </source>
</evidence>
<dbReference type="OrthoDB" id="9806388at2"/>
<dbReference type="PANTHER" id="PTHR43763:SF6">
    <property type="entry name" value="XAA-PRO AMINOPEPTIDASE 1"/>
    <property type="match status" value="1"/>
</dbReference>
<evidence type="ECO:0000256" key="1">
    <source>
        <dbReference type="ARBA" id="ARBA00008766"/>
    </source>
</evidence>
<dbReference type="EMBL" id="CZBU01000003">
    <property type="protein sequence ID" value="CUQ76901.1"/>
    <property type="molecule type" value="Genomic_DNA"/>
</dbReference>
<dbReference type="GO" id="GO:0102009">
    <property type="term" value="F:proline dipeptidase activity"/>
    <property type="evidence" value="ECO:0007669"/>
    <property type="project" value="UniProtKB-EC"/>
</dbReference>
<keyword evidence="2" id="KW-0479">Metal-binding</keyword>
<evidence type="ECO:0000313" key="9">
    <source>
        <dbReference type="Proteomes" id="UP000095621"/>
    </source>
</evidence>
<comment type="similarity">
    <text evidence="1">Belongs to the peptidase M24B family.</text>
</comment>
<reference evidence="7 9" key="1">
    <citation type="submission" date="2015-09" db="EMBL/GenBank/DDBJ databases">
        <authorList>
            <consortium name="Pathogen Informatics"/>
        </authorList>
    </citation>
    <scope>NUCLEOTIDE SEQUENCE [LARGE SCALE GENOMIC DNA]</scope>
    <source>
        <strain evidence="7 9">2789STDY5834875</strain>
    </source>
</reference>